<comment type="subcellular location">
    <subcellularLocation>
        <location evidence="1">Membrane</location>
        <topology evidence="1">Multi-pass membrane protein</topology>
    </subcellularLocation>
</comment>
<protein>
    <submittedName>
        <fullName evidence="10">ABC transporter</fullName>
    </submittedName>
</protein>
<dbReference type="GO" id="GO:0016020">
    <property type="term" value="C:membrane"/>
    <property type="evidence" value="ECO:0007669"/>
    <property type="project" value="UniProtKB-SubCell"/>
</dbReference>
<evidence type="ECO:0000313" key="11">
    <source>
        <dbReference type="Proteomes" id="UP001141434"/>
    </source>
</evidence>
<name>A0A9W9FL97_9EURO</name>
<evidence type="ECO:0000256" key="4">
    <source>
        <dbReference type="ARBA" id="ARBA00022741"/>
    </source>
</evidence>
<dbReference type="EMBL" id="JAPMSZ010000005">
    <property type="protein sequence ID" value="KAJ5102252.1"/>
    <property type="molecule type" value="Genomic_DNA"/>
</dbReference>
<evidence type="ECO:0000256" key="5">
    <source>
        <dbReference type="ARBA" id="ARBA00022840"/>
    </source>
</evidence>
<dbReference type="Pfam" id="PF00005">
    <property type="entry name" value="ABC_tran"/>
    <property type="match status" value="1"/>
</dbReference>
<feature type="domain" description="ABC transporter" evidence="9">
    <location>
        <begin position="52"/>
        <end position="292"/>
    </location>
</feature>
<dbReference type="OrthoDB" id="66620at2759"/>
<evidence type="ECO:0000256" key="1">
    <source>
        <dbReference type="ARBA" id="ARBA00004141"/>
    </source>
</evidence>
<dbReference type="InterPro" id="IPR027417">
    <property type="entry name" value="P-loop_NTPase"/>
</dbReference>
<accession>A0A9W9FL97</accession>
<dbReference type="InterPro" id="IPR043926">
    <property type="entry name" value="ABCG_dom"/>
</dbReference>
<dbReference type="GO" id="GO:0005524">
    <property type="term" value="F:ATP binding"/>
    <property type="evidence" value="ECO:0007669"/>
    <property type="project" value="UniProtKB-KW"/>
</dbReference>
<evidence type="ECO:0000256" key="2">
    <source>
        <dbReference type="ARBA" id="ARBA00022448"/>
    </source>
</evidence>
<dbReference type="InterPro" id="IPR003439">
    <property type="entry name" value="ABC_transporter-like_ATP-bd"/>
</dbReference>
<dbReference type="PROSITE" id="PS50893">
    <property type="entry name" value="ABC_TRANSPORTER_2"/>
    <property type="match status" value="1"/>
</dbReference>
<dbReference type="PANTHER" id="PTHR48041:SF91">
    <property type="entry name" value="ABC TRANSPORTER G FAMILY MEMBER 28"/>
    <property type="match status" value="1"/>
</dbReference>
<reference evidence="10" key="2">
    <citation type="journal article" date="2023" name="IMA Fungus">
        <title>Comparative genomic study of the Penicillium genus elucidates a diverse pangenome and 15 lateral gene transfer events.</title>
        <authorList>
            <person name="Petersen C."/>
            <person name="Sorensen T."/>
            <person name="Nielsen M.R."/>
            <person name="Sondergaard T.E."/>
            <person name="Sorensen J.L."/>
            <person name="Fitzpatrick D.A."/>
            <person name="Frisvad J.C."/>
            <person name="Nielsen K.L."/>
        </authorList>
    </citation>
    <scope>NUCLEOTIDE SEQUENCE</scope>
    <source>
        <strain evidence="10">IBT 34128</strain>
    </source>
</reference>
<keyword evidence="7 8" id="KW-0472">Membrane</keyword>
<keyword evidence="11" id="KW-1185">Reference proteome</keyword>
<evidence type="ECO:0000259" key="9">
    <source>
        <dbReference type="PROSITE" id="PS50893"/>
    </source>
</evidence>
<evidence type="ECO:0000256" key="8">
    <source>
        <dbReference type="SAM" id="Phobius"/>
    </source>
</evidence>
<dbReference type="Proteomes" id="UP001141434">
    <property type="component" value="Unassembled WGS sequence"/>
</dbReference>
<sequence>MSAGTLLSTRQGEKQAYSEDYQHCESETSPSGWELTEALMQSLALKDTGIEIGFRDLEFRPDKKNPPIIQGLSGNIPRGAFLGIMGPSGAGKTTLMNILAGKTCQTAGITTLNGAEEDLSRFKQLVGFVPQVDAALAELTVRENVLLSARIQLGGVKEDAFIKQHVESIMSCMGLEHIQNNIVGDPTTGKRISGGERRRVSIALRLVAMPLALLLDEPTSGLDASTALSIMRLLESISRMGVTVVCVIHQPRAEIFKLFHHLLLLDHTNQVYMGNADDMKAHFEARGYNISDRVNPADAIMDILSSDTELLPFTEDIQGMDPVETCCSHARTETLNALSEMVASRKARWYRQCSLHLVRGLRQQIRQTTTSVVGLIVGAISGLVMGLAVYKFDGNLFHGIFRHPFEPLSSAVEYTLVPQLALLSCLAISLAAAPAGVETFGGEKNNFYREVDAGDSRSAYFVGKELSTIPRIVLSALHFTTFYIILATPAISFGMLLVLNMLFFYCVYGLSSAVAALVQRENALFLSLLLCLIVGICNGYGPLLSSIKSWNVEWFWYLCPGTWFAEAYFTEHVERFAYLYDTESAAKFTGYVAGRTGFDGG</sequence>
<dbReference type="Pfam" id="PF19055">
    <property type="entry name" value="ABC2_membrane_7"/>
    <property type="match status" value="1"/>
</dbReference>
<feature type="transmembrane region" description="Helical" evidence="8">
    <location>
        <begin position="493"/>
        <end position="517"/>
    </location>
</feature>
<keyword evidence="4" id="KW-0547">Nucleotide-binding</keyword>
<keyword evidence="5" id="KW-0067">ATP-binding</keyword>
<dbReference type="SUPFAM" id="SSF52540">
    <property type="entry name" value="P-loop containing nucleoside triphosphate hydrolases"/>
    <property type="match status" value="1"/>
</dbReference>
<feature type="transmembrane region" description="Helical" evidence="8">
    <location>
        <begin position="468"/>
        <end position="486"/>
    </location>
</feature>
<feature type="transmembrane region" description="Helical" evidence="8">
    <location>
        <begin position="523"/>
        <end position="541"/>
    </location>
</feature>
<proteinExistence type="predicted"/>
<dbReference type="AlphaFoldDB" id="A0A9W9FL97"/>
<dbReference type="InterPro" id="IPR050352">
    <property type="entry name" value="ABCG_transporters"/>
</dbReference>
<dbReference type="GO" id="GO:0016887">
    <property type="term" value="F:ATP hydrolysis activity"/>
    <property type="evidence" value="ECO:0007669"/>
    <property type="project" value="InterPro"/>
</dbReference>
<gene>
    <name evidence="10" type="ORF">NUU61_004474</name>
</gene>
<dbReference type="InterPro" id="IPR003593">
    <property type="entry name" value="AAA+_ATPase"/>
</dbReference>
<keyword evidence="6 8" id="KW-1133">Transmembrane helix</keyword>
<dbReference type="RefSeq" id="XP_056513083.1">
    <property type="nucleotide sequence ID" value="XM_056655056.1"/>
</dbReference>
<evidence type="ECO:0000256" key="3">
    <source>
        <dbReference type="ARBA" id="ARBA00022692"/>
    </source>
</evidence>
<reference evidence="10" key="1">
    <citation type="submission" date="2022-11" db="EMBL/GenBank/DDBJ databases">
        <authorList>
            <person name="Petersen C."/>
        </authorList>
    </citation>
    <scope>NUCLEOTIDE SEQUENCE</scope>
    <source>
        <strain evidence="10">IBT 34128</strain>
    </source>
</reference>
<dbReference type="Gene3D" id="3.40.50.300">
    <property type="entry name" value="P-loop containing nucleotide triphosphate hydrolases"/>
    <property type="match status" value="1"/>
</dbReference>
<evidence type="ECO:0000313" key="10">
    <source>
        <dbReference type="EMBL" id="KAJ5102252.1"/>
    </source>
</evidence>
<evidence type="ECO:0000256" key="7">
    <source>
        <dbReference type="ARBA" id="ARBA00023136"/>
    </source>
</evidence>
<dbReference type="InterPro" id="IPR013525">
    <property type="entry name" value="ABC2_TM"/>
</dbReference>
<keyword evidence="2" id="KW-0813">Transport</keyword>
<evidence type="ECO:0000256" key="6">
    <source>
        <dbReference type="ARBA" id="ARBA00022989"/>
    </source>
</evidence>
<organism evidence="10 11">
    <name type="scientific">Penicillium alfredii</name>
    <dbReference type="NCBI Taxonomy" id="1506179"/>
    <lineage>
        <taxon>Eukaryota</taxon>
        <taxon>Fungi</taxon>
        <taxon>Dikarya</taxon>
        <taxon>Ascomycota</taxon>
        <taxon>Pezizomycotina</taxon>
        <taxon>Eurotiomycetes</taxon>
        <taxon>Eurotiomycetidae</taxon>
        <taxon>Eurotiales</taxon>
        <taxon>Aspergillaceae</taxon>
        <taxon>Penicillium</taxon>
    </lineage>
</organism>
<comment type="caution">
    <text evidence="10">The sequence shown here is derived from an EMBL/GenBank/DDBJ whole genome shotgun (WGS) entry which is preliminary data.</text>
</comment>
<dbReference type="SMART" id="SM00382">
    <property type="entry name" value="AAA"/>
    <property type="match status" value="1"/>
</dbReference>
<dbReference type="Pfam" id="PF01061">
    <property type="entry name" value="ABC2_membrane"/>
    <property type="match status" value="1"/>
</dbReference>
<dbReference type="GeneID" id="81394224"/>
<dbReference type="GO" id="GO:0140359">
    <property type="term" value="F:ABC-type transporter activity"/>
    <property type="evidence" value="ECO:0007669"/>
    <property type="project" value="InterPro"/>
</dbReference>
<dbReference type="PANTHER" id="PTHR48041">
    <property type="entry name" value="ABC TRANSPORTER G FAMILY MEMBER 28"/>
    <property type="match status" value="1"/>
</dbReference>
<keyword evidence="3 8" id="KW-0812">Transmembrane</keyword>
<feature type="transmembrane region" description="Helical" evidence="8">
    <location>
        <begin position="372"/>
        <end position="390"/>
    </location>
</feature>